<dbReference type="InterPro" id="IPR050322">
    <property type="entry name" value="Fe-S_cluster_asmbl/transfer"/>
</dbReference>
<dbReference type="GO" id="GO:0005737">
    <property type="term" value="C:cytoplasm"/>
    <property type="evidence" value="ECO:0007669"/>
    <property type="project" value="TreeGrafter"/>
</dbReference>
<dbReference type="InterPro" id="IPR035903">
    <property type="entry name" value="HesB-like_dom_sf"/>
</dbReference>
<evidence type="ECO:0000313" key="5">
    <source>
        <dbReference type="Proteomes" id="UP001319180"/>
    </source>
</evidence>
<dbReference type="Pfam" id="PF01521">
    <property type="entry name" value="Fe-S_biosyn"/>
    <property type="match status" value="1"/>
</dbReference>
<dbReference type="SUPFAM" id="SSF89360">
    <property type="entry name" value="HesB-like domain"/>
    <property type="match status" value="1"/>
</dbReference>
<accession>A0AAP2D8Y8</accession>
<dbReference type="GO" id="GO:0016226">
    <property type="term" value="P:iron-sulfur cluster assembly"/>
    <property type="evidence" value="ECO:0007669"/>
    <property type="project" value="InterPro"/>
</dbReference>
<dbReference type="PANTHER" id="PTHR10072:SF41">
    <property type="entry name" value="IRON-SULFUR CLUSTER ASSEMBLY 1 HOMOLOG, MITOCHONDRIAL"/>
    <property type="match status" value="1"/>
</dbReference>
<comment type="similarity">
    <text evidence="1">Belongs to the HesB/IscA family.</text>
</comment>
<dbReference type="InterPro" id="IPR016092">
    <property type="entry name" value="ATAP"/>
</dbReference>
<sequence>MFDNLRPVSLSDRAAEEVRKIMETKNIPADYGLRVGIKGGGCGGVALLIGFDKQKDTDLAYTVAGIPVYVDKKHTMYIIGKEVDFYDGEDARGFTFVDLPAEASAQEGLPAEAEPKDVPSTTSQA</sequence>
<gene>
    <name evidence="4" type="ORF">KK078_14045</name>
</gene>
<dbReference type="AlphaFoldDB" id="A0AAP2D8Y8"/>
<evidence type="ECO:0000256" key="2">
    <source>
        <dbReference type="SAM" id="MobiDB-lite"/>
    </source>
</evidence>
<dbReference type="RefSeq" id="WP_254090919.1">
    <property type="nucleotide sequence ID" value="NZ_JAHESC010000019.1"/>
</dbReference>
<dbReference type="InterPro" id="IPR000361">
    <property type="entry name" value="ATAP_core_dom"/>
</dbReference>
<dbReference type="NCBIfam" id="TIGR00049">
    <property type="entry name" value="iron-sulfur cluster assembly accessory protein"/>
    <property type="match status" value="1"/>
</dbReference>
<dbReference type="PANTHER" id="PTHR10072">
    <property type="entry name" value="IRON-SULFUR CLUSTER ASSEMBLY PROTEIN"/>
    <property type="match status" value="1"/>
</dbReference>
<dbReference type="Gene3D" id="2.60.300.12">
    <property type="entry name" value="HesB-like domain"/>
    <property type="match status" value="1"/>
</dbReference>
<comment type="caution">
    <text evidence="4">The sequence shown here is derived from an EMBL/GenBank/DDBJ whole genome shotgun (WGS) entry which is preliminary data.</text>
</comment>
<evidence type="ECO:0000259" key="3">
    <source>
        <dbReference type="Pfam" id="PF01521"/>
    </source>
</evidence>
<evidence type="ECO:0000313" key="4">
    <source>
        <dbReference type="EMBL" id="MBT1687688.1"/>
    </source>
</evidence>
<feature type="region of interest" description="Disordered" evidence="2">
    <location>
        <begin position="105"/>
        <end position="125"/>
    </location>
</feature>
<protein>
    <submittedName>
        <fullName evidence="4">Iron-sulfur cluster assembly accessory protein</fullName>
    </submittedName>
</protein>
<name>A0AAP2D8Y8_9BACT</name>
<organism evidence="4 5">
    <name type="scientific">Dawidia soli</name>
    <dbReference type="NCBI Taxonomy" id="2782352"/>
    <lineage>
        <taxon>Bacteria</taxon>
        <taxon>Pseudomonadati</taxon>
        <taxon>Bacteroidota</taxon>
        <taxon>Cytophagia</taxon>
        <taxon>Cytophagales</taxon>
        <taxon>Chryseotaleaceae</taxon>
        <taxon>Dawidia</taxon>
    </lineage>
</organism>
<dbReference type="EMBL" id="JAHESC010000019">
    <property type="protein sequence ID" value="MBT1687688.1"/>
    <property type="molecule type" value="Genomic_DNA"/>
</dbReference>
<evidence type="ECO:0000256" key="1">
    <source>
        <dbReference type="ARBA" id="ARBA00006718"/>
    </source>
</evidence>
<reference evidence="4 5" key="1">
    <citation type="submission" date="2021-05" db="EMBL/GenBank/DDBJ databases">
        <title>A Polyphasic approach of four new species of the genus Ohtaekwangia: Ohtaekwangia histidinii sp. nov., Ohtaekwangia cretensis sp. nov., Ohtaekwangia indiensis sp. nov., Ohtaekwangia reichenbachii sp. nov. from diverse environment.</title>
        <authorList>
            <person name="Octaviana S."/>
        </authorList>
    </citation>
    <scope>NUCLEOTIDE SEQUENCE [LARGE SCALE GENOMIC DNA]</scope>
    <source>
        <strain evidence="4 5">PWU37</strain>
    </source>
</reference>
<keyword evidence="5" id="KW-1185">Reference proteome</keyword>
<proteinExistence type="inferred from homology"/>
<dbReference type="Proteomes" id="UP001319180">
    <property type="component" value="Unassembled WGS sequence"/>
</dbReference>
<dbReference type="GO" id="GO:0051537">
    <property type="term" value="F:2 iron, 2 sulfur cluster binding"/>
    <property type="evidence" value="ECO:0007669"/>
    <property type="project" value="UniProtKB-ARBA"/>
</dbReference>
<feature type="domain" description="Core" evidence="3">
    <location>
        <begin position="9"/>
        <end position="96"/>
    </location>
</feature>